<dbReference type="Proteomes" id="UP000242180">
    <property type="component" value="Unassembled WGS sequence"/>
</dbReference>
<dbReference type="Pfam" id="PF12830">
    <property type="entry name" value="Nipped-B_C"/>
    <property type="match status" value="1"/>
</dbReference>
<dbReference type="SUPFAM" id="SSF48371">
    <property type="entry name" value="ARM repeat"/>
    <property type="match status" value="2"/>
</dbReference>
<dbReference type="FunCoup" id="A0A1X2HWA6">
    <property type="interactions" value="174"/>
</dbReference>
<dbReference type="EMBL" id="MCGN01000001">
    <property type="protein sequence ID" value="ORZ03895.1"/>
    <property type="molecule type" value="Genomic_DNA"/>
</dbReference>
<dbReference type="STRING" id="13706.A0A1X2HWA6"/>
<dbReference type="GO" id="GO:0061775">
    <property type="term" value="F:cohesin loader activity"/>
    <property type="evidence" value="ECO:0007669"/>
    <property type="project" value="InterPro"/>
</dbReference>
<evidence type="ECO:0000313" key="3">
    <source>
        <dbReference type="EMBL" id="ORZ03895.1"/>
    </source>
</evidence>
<feature type="domain" description="Sister chromatid cohesion C-terminal" evidence="2">
    <location>
        <begin position="1184"/>
        <end position="1369"/>
    </location>
</feature>
<keyword evidence="1" id="KW-0539">Nucleus</keyword>
<comment type="caution">
    <text evidence="3">The sequence shown here is derived from an EMBL/GenBank/DDBJ whole genome shotgun (WGS) entry which is preliminary data.</text>
</comment>
<evidence type="ECO:0000259" key="2">
    <source>
        <dbReference type="Pfam" id="PF12830"/>
    </source>
</evidence>
<gene>
    <name evidence="3" type="ORF">BCR43DRAFT_520958</name>
</gene>
<dbReference type="GO" id="GO:0034087">
    <property type="term" value="P:establishment of mitotic sister chromatid cohesion"/>
    <property type="evidence" value="ECO:0007669"/>
    <property type="project" value="TreeGrafter"/>
</dbReference>
<dbReference type="GO" id="GO:0071169">
    <property type="term" value="P:establishment of protein localization to chromatin"/>
    <property type="evidence" value="ECO:0007669"/>
    <property type="project" value="TreeGrafter"/>
</dbReference>
<keyword evidence="1" id="KW-0677">Repeat</keyword>
<dbReference type="OrthoDB" id="418242at2759"/>
<dbReference type="InterPro" id="IPR033031">
    <property type="entry name" value="Scc2/Nipped-B"/>
</dbReference>
<dbReference type="GO" id="GO:0003682">
    <property type="term" value="F:chromatin binding"/>
    <property type="evidence" value="ECO:0007669"/>
    <property type="project" value="TreeGrafter"/>
</dbReference>
<dbReference type="PANTHER" id="PTHR21704:SF18">
    <property type="entry name" value="NIPPED-B-LIKE PROTEIN"/>
    <property type="match status" value="1"/>
</dbReference>
<name>A0A1X2HWA6_SYNRA</name>
<dbReference type="InParanoid" id="A0A1X2HWA6"/>
<dbReference type="OMA" id="GSTDWPA"/>
<keyword evidence="1" id="KW-0131">Cell cycle</keyword>
<accession>A0A1X2HWA6</accession>
<organism evidence="3 4">
    <name type="scientific">Syncephalastrum racemosum</name>
    <name type="common">Filamentous fungus</name>
    <dbReference type="NCBI Taxonomy" id="13706"/>
    <lineage>
        <taxon>Eukaryota</taxon>
        <taxon>Fungi</taxon>
        <taxon>Fungi incertae sedis</taxon>
        <taxon>Mucoromycota</taxon>
        <taxon>Mucoromycotina</taxon>
        <taxon>Mucoromycetes</taxon>
        <taxon>Mucorales</taxon>
        <taxon>Syncephalastraceae</taxon>
        <taxon>Syncephalastrum</taxon>
    </lineage>
</organism>
<protein>
    <recommendedName>
        <fullName evidence="1">Sister chromatid cohesion protein</fullName>
    </recommendedName>
</protein>
<reference evidence="3 4" key="1">
    <citation type="submission" date="2016-07" db="EMBL/GenBank/DDBJ databases">
        <title>Pervasive Adenine N6-methylation of Active Genes in Fungi.</title>
        <authorList>
            <consortium name="DOE Joint Genome Institute"/>
            <person name="Mondo S.J."/>
            <person name="Dannebaum R.O."/>
            <person name="Kuo R.C."/>
            <person name="Labutti K."/>
            <person name="Haridas S."/>
            <person name="Kuo A."/>
            <person name="Salamov A."/>
            <person name="Ahrendt S.R."/>
            <person name="Lipzen A."/>
            <person name="Sullivan W."/>
            <person name="Andreopoulos W.B."/>
            <person name="Clum A."/>
            <person name="Lindquist E."/>
            <person name="Daum C."/>
            <person name="Ramamoorthy G.K."/>
            <person name="Gryganskyi A."/>
            <person name="Culley D."/>
            <person name="Magnuson J.K."/>
            <person name="James T.Y."/>
            <person name="O'Malley M.A."/>
            <person name="Stajich J.E."/>
            <person name="Spatafora J.W."/>
            <person name="Visel A."/>
            <person name="Grigoriev I.V."/>
        </authorList>
    </citation>
    <scope>NUCLEOTIDE SEQUENCE [LARGE SCALE GENOMIC DNA]</scope>
    <source>
        <strain evidence="3 4">NRRL 2496</strain>
    </source>
</reference>
<dbReference type="GO" id="GO:0140588">
    <property type="term" value="P:chromatin looping"/>
    <property type="evidence" value="ECO:0007669"/>
    <property type="project" value="InterPro"/>
</dbReference>
<sequence length="1481" mass="169988">MGGDRRLKKLSPLIELPVHLMQTIQDEDTEMDTDSTPATPDSQLLENKSDVETHTMTFEDRGRAAADKFAKYLLLLRDNFERYETSASPVPEEQLLTREVNGEIRMRRATLRHFTSLLSKLFELKAKRFVSMDGLAPVIKHIQLSCIRSSHINILEEFDQLRREKSDDTVKAHLNDLLAAIESAVFLFKLAVLDLKERDYLPDAVLDDALGLVFSQMLHLVTPLLDCKAGINVNANVQSFMTFTERLKWGENPLTTIIVCVIRVLRYAVPLIERKQIHEDVVTRMTYICLGAFFHNTPSSEDTQQTDESDRANMLKLTALDALRALFTRYHQDRRWIILEILSNLNSTSSLDDNKRYRLRSGKYVHARSALLLHLVQSCAMSPDPEDDRVYMKEWTIRENKKKDSDVVGYKMIEEELVTRAAELWRARAKEATSWTNCIIEYLMSKCTSRHSENDYHKSEYKKLLVDTMDDALAMLGDPEWPAAALFNRVYIHILNKRLFDTKTELYFKTLAIERFGIMACRIRSGMKCIARDQDYRAPEWLARIHRQLPSQIGPTTAPEYLELLAKCQTGLCIAMEDTIHSSVFQCYMIDWGTSLATLWDKLKHLKDDEYDALKATIKRTIHSYYSLWAYTPDDRSDLLNRLPHVDLPWSDTAYMMELLLSREALYHYYDWMVDILLQCLSKDNVSYRVRAMRALRHISKEIPEFLGNVKIKDLIVQRVHDGSPTVREIAIEILADHVCHLSDIPKSIYDIVSKRIMDASMTVRNRALRLLGHIYPICTDQDTRLDIACRVIQRIKDPEAQVCRLALKISQEILFQPLKEYENLHGIQTKQDRTGSHIDIIIGTAARLHSNGQTHLEDVISQTMQKSDDRTQLFYGGIFHWLQEALYARLDEYMGDDAISRRMFIQCLYTMRAITRSCPGSLSHDQLSYLHTHIIVTNSAEARRDREIISLILGVFIDVFPTIGSYDRQFIADLEKDILRLLSCGPLELMEDAVCCLNTVTHYTSHHYENLLRVFSQCIKKLQGFRAKLSQQTFDMATNITINKALYLVALICKHVDFYVNKDIQERYAELTKGDPFNTTYETLMAYSNTHWEAALQGLSYLCFAKPLLMIAPETTTLLDRLVDSDDDRAKSKVLLVCKDFLDSENDRIERADKGIGGIPKELTLGVLLGNTKEFAELSVNGTLAQRYLKKARQCALQVSSTLGRAGFAVINVILEQGLAHPLLCITPVIVAETSPDINHRNAAHALHKFAHDRYGRHIYSNLSESIQEAYHYHQQLTGGPDVPGCDMHGDAKLNAVLGLPYSLIKQNDVAKRKFLQALLKPFHLSVDEAEQNMPDINYLRFLADNLLYLHMTQTDEVLWVLHRIDQILATSGFGVLEHIQFLEAKGVFVSSTLNKTHMAAANMAMCMVLLMRVHECLKNAYCAKDSQIEDYTDKAKPRPIDREFDIELDWVDELTYFSKHRLTSETANDAIQKFISLYE</sequence>
<proteinExistence type="inferred from homology"/>
<dbReference type="GO" id="GO:0010468">
    <property type="term" value="P:regulation of gene expression"/>
    <property type="evidence" value="ECO:0007669"/>
    <property type="project" value="InterPro"/>
</dbReference>
<dbReference type="GO" id="GO:1990414">
    <property type="term" value="P:replication-born double-strand break repair via sister chromatid exchange"/>
    <property type="evidence" value="ECO:0007669"/>
    <property type="project" value="TreeGrafter"/>
</dbReference>
<keyword evidence="4" id="KW-1185">Reference proteome</keyword>
<dbReference type="GO" id="GO:0090694">
    <property type="term" value="C:Scc2-Scc4 cohesin loading complex"/>
    <property type="evidence" value="ECO:0007669"/>
    <property type="project" value="TreeGrafter"/>
</dbReference>
<comment type="similarity">
    <text evidence="1">Belongs to the SCC2/Nipped-B family.</text>
</comment>
<dbReference type="PANTHER" id="PTHR21704">
    <property type="entry name" value="NIPPED-B-LIKE PROTEIN DELANGIN SCC2-RELATED"/>
    <property type="match status" value="1"/>
</dbReference>
<dbReference type="InterPro" id="IPR024986">
    <property type="entry name" value="Nipped-B_C"/>
</dbReference>
<comment type="subcellular location">
    <subcellularLocation>
        <location evidence="1">Nucleus</location>
    </subcellularLocation>
</comment>
<evidence type="ECO:0000256" key="1">
    <source>
        <dbReference type="RuleBase" id="RU364107"/>
    </source>
</evidence>
<dbReference type="InterPro" id="IPR011989">
    <property type="entry name" value="ARM-like"/>
</dbReference>
<evidence type="ECO:0000313" key="4">
    <source>
        <dbReference type="Proteomes" id="UP000242180"/>
    </source>
</evidence>
<dbReference type="Gene3D" id="1.25.10.10">
    <property type="entry name" value="Leucine-rich Repeat Variant"/>
    <property type="match status" value="1"/>
</dbReference>
<dbReference type="InterPro" id="IPR016024">
    <property type="entry name" value="ARM-type_fold"/>
</dbReference>